<dbReference type="PANTHER" id="PTHR22916">
    <property type="entry name" value="GLYCOSYLTRANSFERASE"/>
    <property type="match status" value="1"/>
</dbReference>
<dbReference type="Gene3D" id="3.90.550.10">
    <property type="entry name" value="Spore Coat Polysaccharide Biosynthesis Protein SpsA, Chain A"/>
    <property type="match status" value="1"/>
</dbReference>
<dbReference type="Pfam" id="PF00535">
    <property type="entry name" value="Glycos_transf_2"/>
    <property type="match status" value="1"/>
</dbReference>
<dbReference type="InterPro" id="IPR029044">
    <property type="entry name" value="Nucleotide-diphossugar_trans"/>
</dbReference>
<evidence type="ECO:0000313" key="2">
    <source>
        <dbReference type="EMBL" id="SHN87877.1"/>
    </source>
</evidence>
<keyword evidence="3" id="KW-1185">Reference proteome</keyword>
<dbReference type="OrthoDB" id="174925at2"/>
<dbReference type="GO" id="GO:0016758">
    <property type="term" value="F:hexosyltransferase activity"/>
    <property type="evidence" value="ECO:0007669"/>
    <property type="project" value="UniProtKB-ARBA"/>
</dbReference>
<keyword evidence="2" id="KW-0808">Transferase</keyword>
<protein>
    <submittedName>
        <fullName evidence="2">Glycosyl transferase family 2</fullName>
    </submittedName>
</protein>
<dbReference type="PANTHER" id="PTHR22916:SF56">
    <property type="entry name" value="GLYCOSYL TRANSFERASE"/>
    <property type="match status" value="1"/>
</dbReference>
<dbReference type="Proteomes" id="UP000184096">
    <property type="component" value="Chromosome I"/>
</dbReference>
<reference evidence="3" key="1">
    <citation type="submission" date="2016-11" db="EMBL/GenBank/DDBJ databases">
        <authorList>
            <person name="Varghese N."/>
            <person name="Submissions S."/>
        </authorList>
    </citation>
    <scope>NUCLEOTIDE SEQUENCE [LARGE SCALE GENOMIC DNA]</scope>
    <source>
        <strain evidence="3">GAS401</strain>
    </source>
</reference>
<organism evidence="2 3">
    <name type="scientific">Bradyrhizobium erythrophlei</name>
    <dbReference type="NCBI Taxonomy" id="1437360"/>
    <lineage>
        <taxon>Bacteria</taxon>
        <taxon>Pseudomonadati</taxon>
        <taxon>Pseudomonadota</taxon>
        <taxon>Alphaproteobacteria</taxon>
        <taxon>Hyphomicrobiales</taxon>
        <taxon>Nitrobacteraceae</taxon>
        <taxon>Bradyrhizobium</taxon>
    </lineage>
</organism>
<evidence type="ECO:0000313" key="3">
    <source>
        <dbReference type="Proteomes" id="UP000184096"/>
    </source>
</evidence>
<sequence>MPEPFVTVVTPVYNDEPYLEECIKSVLGQSHSYFEYIICDNHSNDRSGEIARDYATKDARVRVVSPPEFLPQAKNFNFVLNEIDERAKYCKMLLSDDWMYPHCLQQMVQVAESNPQIVLVSAYRLIGNKPDCFGVPVERSSFPGKEACRWQLLGTAYPFGSPSTVLYAAEAIRKRAPSFFPEDRFFEDVDIAFRLLADGDFGFVHQVLTFSRYQADSITDVASHFNFWPLLHYLMMEQYGRNFLAQDEFKKRYDEVTAEMYRGLGEQWLKDVVRRERKKGFWEFQRQHLGDIGVEIRPALLAKGVVSAALNMIGSLGTLAKKARNEVTKGAVRSL</sequence>
<dbReference type="EMBL" id="LT670849">
    <property type="protein sequence ID" value="SHN87877.1"/>
    <property type="molecule type" value="Genomic_DNA"/>
</dbReference>
<name>A0A1M7UY77_9BRAD</name>
<gene>
    <name evidence="2" type="ORF">SAMN05444170_7421</name>
</gene>
<dbReference type="AlphaFoldDB" id="A0A1M7UY77"/>
<dbReference type="InterPro" id="IPR001173">
    <property type="entry name" value="Glyco_trans_2-like"/>
</dbReference>
<dbReference type="CDD" id="cd00761">
    <property type="entry name" value="Glyco_tranf_GTA_type"/>
    <property type="match status" value="1"/>
</dbReference>
<evidence type="ECO:0000259" key="1">
    <source>
        <dbReference type="Pfam" id="PF00535"/>
    </source>
</evidence>
<dbReference type="RefSeq" id="WP_072825659.1">
    <property type="nucleotide sequence ID" value="NZ_LT670849.1"/>
</dbReference>
<accession>A0A1M7UY77</accession>
<feature type="domain" description="Glycosyltransferase 2-like" evidence="1">
    <location>
        <begin position="7"/>
        <end position="133"/>
    </location>
</feature>
<dbReference type="SUPFAM" id="SSF53448">
    <property type="entry name" value="Nucleotide-diphospho-sugar transferases"/>
    <property type="match status" value="1"/>
</dbReference>
<proteinExistence type="predicted"/>